<reference evidence="2 3" key="1">
    <citation type="submission" date="2018-11" db="EMBL/GenBank/DDBJ databases">
        <title>Genomic profiling of Staphylococcus species from a Poultry farm system in KwaZulu-Natal, South Africa.</title>
        <authorList>
            <person name="Amoako D.G."/>
            <person name="Somboro A.M."/>
            <person name="Abia A.L.K."/>
            <person name="Bester L.A."/>
            <person name="Essack S.Y."/>
        </authorList>
    </citation>
    <scope>NUCLEOTIDE SEQUENCE [LARGE SCALE GENOMIC DNA]</scope>
    <source>
        <strain evidence="2 3">SA9</strain>
    </source>
</reference>
<keyword evidence="2" id="KW-0808">Transferase</keyword>
<evidence type="ECO:0000259" key="1">
    <source>
        <dbReference type="Pfam" id="PF00903"/>
    </source>
</evidence>
<gene>
    <name evidence="2" type="ORF">EIG94_16675</name>
</gene>
<dbReference type="Proteomes" id="UP000293434">
    <property type="component" value="Unassembled WGS sequence"/>
</dbReference>
<comment type="caution">
    <text evidence="2">The sequence shown here is derived from an EMBL/GenBank/DDBJ whole genome shotgun (WGS) entry which is preliminary data.</text>
</comment>
<dbReference type="AlphaFoldDB" id="A0AB74DYR7"/>
<dbReference type="GO" id="GO:0016740">
    <property type="term" value="F:transferase activity"/>
    <property type="evidence" value="ECO:0007669"/>
    <property type="project" value="UniProtKB-KW"/>
</dbReference>
<dbReference type="SUPFAM" id="SSF54593">
    <property type="entry name" value="Glyoxalase/Bleomycin resistance protein/Dihydroxybiphenyl dioxygenase"/>
    <property type="match status" value="1"/>
</dbReference>
<feature type="non-terminal residue" evidence="2">
    <location>
        <position position="70"/>
    </location>
</feature>
<proteinExistence type="predicted"/>
<dbReference type="EMBL" id="RQTC01000649">
    <property type="protein sequence ID" value="RZH89050.1"/>
    <property type="molecule type" value="Genomic_DNA"/>
</dbReference>
<protein>
    <submittedName>
        <fullName evidence="2">Metallothiol transferase fosB</fullName>
    </submittedName>
</protein>
<sequence>MLQAINHICFSVRNLNDSIQFYRDILLGKLLLTCKKTAYFELAGLCIALNEEKDIPRNEIHFSYTHIAFT</sequence>
<dbReference type="InterPro" id="IPR029068">
    <property type="entry name" value="Glyas_Bleomycin-R_OHBP_Dase"/>
</dbReference>
<name>A0AB74DYR7_STAAU</name>
<dbReference type="Pfam" id="PF00903">
    <property type="entry name" value="Glyoxalase"/>
    <property type="match status" value="1"/>
</dbReference>
<dbReference type="RefSeq" id="WP_368773402.1">
    <property type="nucleotide sequence ID" value="NZ_RQTC01000649.1"/>
</dbReference>
<feature type="domain" description="Glyoxalase/fosfomycin resistance/dioxygenase" evidence="1">
    <location>
        <begin position="5"/>
        <end position="69"/>
    </location>
</feature>
<dbReference type="Gene3D" id="3.10.180.10">
    <property type="entry name" value="2,3-Dihydroxybiphenyl 1,2-Dioxygenase, domain 1"/>
    <property type="match status" value="1"/>
</dbReference>
<evidence type="ECO:0000313" key="2">
    <source>
        <dbReference type="EMBL" id="RZH89050.1"/>
    </source>
</evidence>
<organism evidence="2 3">
    <name type="scientific">Staphylococcus aureus</name>
    <dbReference type="NCBI Taxonomy" id="1280"/>
    <lineage>
        <taxon>Bacteria</taxon>
        <taxon>Bacillati</taxon>
        <taxon>Bacillota</taxon>
        <taxon>Bacilli</taxon>
        <taxon>Bacillales</taxon>
        <taxon>Staphylococcaceae</taxon>
        <taxon>Staphylococcus</taxon>
    </lineage>
</organism>
<dbReference type="InterPro" id="IPR004360">
    <property type="entry name" value="Glyas_Fos-R_dOase_dom"/>
</dbReference>
<evidence type="ECO:0000313" key="3">
    <source>
        <dbReference type="Proteomes" id="UP000293434"/>
    </source>
</evidence>
<accession>A0AB74DYR7</accession>